<dbReference type="EMBL" id="RRZB01000038">
    <property type="protein sequence ID" value="MBE0464569.1"/>
    <property type="molecule type" value="Genomic_DNA"/>
</dbReference>
<reference evidence="2 3" key="1">
    <citation type="submission" date="2020-07" db="EMBL/GenBank/DDBJ databases">
        <title>Halophilic bacteria isolated from french cheeses.</title>
        <authorList>
            <person name="Kothe C.I."/>
            <person name="Farah-Kraiem B."/>
            <person name="Renault P."/>
            <person name="Dridi B."/>
        </authorList>
    </citation>
    <scope>NUCLEOTIDE SEQUENCE [LARGE SCALE GENOMIC DNA]</scope>
    <source>
        <strain evidence="2 3">FME20</strain>
    </source>
</reference>
<sequence length="155" mass="16929">MAYLMHKTMIKRTCRQLAFTTCALLLTAGVAQAQSLDVTNARLSLLPGNTPGAGYFELHNTGDEGVTLVGAESPAFESVEMHISSEHNGMAHMHAFESLDIGPDERIEFAPKGQHLMFMRRVAPLNEGDEVEVVLTFSDEQRLPVTFNVVSPASL</sequence>
<dbReference type="SUPFAM" id="SSF110087">
    <property type="entry name" value="DR1885-like metal-binding protein"/>
    <property type="match status" value="1"/>
</dbReference>
<dbReference type="Gene3D" id="2.60.40.1890">
    <property type="entry name" value="PCu(A)C copper chaperone"/>
    <property type="match status" value="1"/>
</dbReference>
<feature type="signal peptide" evidence="1">
    <location>
        <begin position="1"/>
        <end position="33"/>
    </location>
</feature>
<dbReference type="InterPro" id="IPR036182">
    <property type="entry name" value="PCuAC_sf"/>
</dbReference>
<dbReference type="PANTHER" id="PTHR36302">
    <property type="entry name" value="BLR7088 PROTEIN"/>
    <property type="match status" value="1"/>
</dbReference>
<dbReference type="InterPro" id="IPR058248">
    <property type="entry name" value="Lxx211020-like"/>
</dbReference>
<evidence type="ECO:0000313" key="2">
    <source>
        <dbReference type="EMBL" id="MBE0464569.1"/>
    </source>
</evidence>
<proteinExistence type="predicted"/>
<comment type="caution">
    <text evidence="2">The sequence shown here is derived from an EMBL/GenBank/DDBJ whole genome shotgun (WGS) entry which is preliminary data.</text>
</comment>
<keyword evidence="3" id="KW-1185">Reference proteome</keyword>
<feature type="chain" id="PRO_5046896078" evidence="1">
    <location>
        <begin position="34"/>
        <end position="155"/>
    </location>
</feature>
<protein>
    <submittedName>
        <fullName evidence="2">Copper chaperone PCu(A)C</fullName>
    </submittedName>
</protein>
<accession>A0ABR9G0Z1</accession>
<evidence type="ECO:0000313" key="3">
    <source>
        <dbReference type="Proteomes" id="UP001645038"/>
    </source>
</evidence>
<evidence type="ECO:0000256" key="1">
    <source>
        <dbReference type="SAM" id="SignalP"/>
    </source>
</evidence>
<dbReference type="Proteomes" id="UP001645038">
    <property type="component" value="Unassembled WGS sequence"/>
</dbReference>
<dbReference type="InterPro" id="IPR007410">
    <property type="entry name" value="LpqE-like"/>
</dbReference>
<dbReference type="Pfam" id="PF04314">
    <property type="entry name" value="PCuAC"/>
    <property type="match status" value="1"/>
</dbReference>
<gene>
    <name evidence="2" type="ORF">EI547_14075</name>
</gene>
<organism evidence="2 3">
    <name type="scientific">Halomonas colorata</name>
    <dbReference type="NCBI Taxonomy" id="2742615"/>
    <lineage>
        <taxon>Bacteria</taxon>
        <taxon>Pseudomonadati</taxon>
        <taxon>Pseudomonadota</taxon>
        <taxon>Gammaproteobacteria</taxon>
        <taxon>Oceanospirillales</taxon>
        <taxon>Halomonadaceae</taxon>
        <taxon>Halomonas</taxon>
    </lineage>
</organism>
<dbReference type="PANTHER" id="PTHR36302:SF1">
    <property type="entry name" value="COPPER CHAPERONE PCU(A)C"/>
    <property type="match status" value="1"/>
</dbReference>
<keyword evidence="1" id="KW-0732">Signal</keyword>
<name>A0ABR9G0Z1_9GAMM</name>